<feature type="compositionally biased region" description="Basic and acidic residues" evidence="13">
    <location>
        <begin position="194"/>
        <end position="204"/>
    </location>
</feature>
<evidence type="ECO:0000256" key="2">
    <source>
        <dbReference type="ARBA" id="ARBA00004601"/>
    </source>
</evidence>
<gene>
    <name evidence="16" type="ORF">ACJMK2_041186</name>
</gene>
<dbReference type="NCBIfam" id="TIGR01297">
    <property type="entry name" value="CDF"/>
    <property type="match status" value="1"/>
</dbReference>
<evidence type="ECO:0000256" key="13">
    <source>
        <dbReference type="SAM" id="MobiDB-lite"/>
    </source>
</evidence>
<dbReference type="InterPro" id="IPR045316">
    <property type="entry name" value="Msc2-like"/>
</dbReference>
<dbReference type="SUPFAM" id="SSF161111">
    <property type="entry name" value="Cation efflux protein transmembrane domain-like"/>
    <property type="match status" value="1"/>
</dbReference>
<evidence type="ECO:0000256" key="8">
    <source>
        <dbReference type="ARBA" id="ARBA00022989"/>
    </source>
</evidence>
<feature type="region of interest" description="Disordered" evidence="13">
    <location>
        <begin position="163"/>
        <end position="257"/>
    </location>
</feature>
<evidence type="ECO:0000256" key="3">
    <source>
        <dbReference type="ARBA" id="ARBA00008873"/>
    </source>
</evidence>
<dbReference type="AlphaFoldDB" id="A0ABD3W676"/>
<evidence type="ECO:0000256" key="12">
    <source>
        <dbReference type="ARBA" id="ARBA00046010"/>
    </source>
</evidence>
<feature type="domain" description="Cation efflux protein transmembrane" evidence="15">
    <location>
        <begin position="37"/>
        <end position="323"/>
    </location>
</feature>
<dbReference type="InterPro" id="IPR027469">
    <property type="entry name" value="Cation_efflux_TMD_sf"/>
</dbReference>
<comment type="subunit">
    <text evidence="4">Homooligomer.</text>
</comment>
<keyword evidence="9" id="KW-0406">Ion transport</keyword>
<dbReference type="Pfam" id="PF01545">
    <property type="entry name" value="Cation_efflux"/>
    <property type="match status" value="1"/>
</dbReference>
<comment type="catalytic activity">
    <reaction evidence="11">
        <text>Zn(2+)(in) = Zn(2+)(out)</text>
        <dbReference type="Rhea" id="RHEA:29351"/>
        <dbReference type="ChEBI" id="CHEBI:29105"/>
    </reaction>
</comment>
<dbReference type="InterPro" id="IPR002395">
    <property type="entry name" value="Kininogen"/>
</dbReference>
<comment type="function">
    <text evidence="12">Zinc ion transporter mediating zinc entry from the cytosol into the lumen of organelles along the secretory pathway. By contributing to zinc ion homeostasis within the early secretory pathway, regulates the activation and folding of enzymes like alkaline phosphatases.</text>
</comment>
<dbReference type="InterPro" id="IPR058533">
    <property type="entry name" value="Cation_efflux_TM"/>
</dbReference>
<dbReference type="GO" id="GO:0005794">
    <property type="term" value="C:Golgi apparatus"/>
    <property type="evidence" value="ECO:0007669"/>
    <property type="project" value="UniProtKB-SubCell"/>
</dbReference>
<evidence type="ECO:0000313" key="16">
    <source>
        <dbReference type="EMBL" id="KAL3868373.1"/>
    </source>
</evidence>
<dbReference type="EMBL" id="JBJQND010000008">
    <property type="protein sequence ID" value="KAL3868373.1"/>
    <property type="molecule type" value="Genomic_DNA"/>
</dbReference>
<proteinExistence type="inferred from homology"/>
<evidence type="ECO:0000256" key="6">
    <source>
        <dbReference type="ARBA" id="ARBA00022692"/>
    </source>
</evidence>
<evidence type="ECO:0000256" key="11">
    <source>
        <dbReference type="ARBA" id="ARBA00034634"/>
    </source>
</evidence>
<sequence length="405" mass="45013">MLPLHVHDKEYRGGWRIKEKLAGWMRLIFSEKASRNIFLFLILNLSFAFVELMYGIWTNSLGLISDSFHMFFDCTALLAGLVASVISRWRSNEAFSYGYVRAEVLAGFVNGLFLLFIAFFIFSEAVERLVEPPEVRHERLFLVSVGGFIVNLVGIFAFQHGHAHGGHDHGHSHGHSHGVGLQEEASDSHNGVSDCHEDHEEGHGHSHNKGHGHSHDKGHGHSHEKEHKGHGHSHEKGHNKGQSKEKGHGHSHGGAKASQNQIMEGVFLHILADTLGSVGVIISSALIHAFGWMVADPICSMFIATLIGISVIPLLRDSIGILMQRTPRQIDHQLPGCYTRVSQLEGVYSVQEPHFWTLCSEVYIGTIKLEVAMGADAKYILSQTHNIFTQIGVRQLYVQIDHAPM</sequence>
<feature type="transmembrane region" description="Helical" evidence="14">
    <location>
        <begin position="99"/>
        <end position="121"/>
    </location>
</feature>
<evidence type="ECO:0000259" key="15">
    <source>
        <dbReference type="Pfam" id="PF01545"/>
    </source>
</evidence>
<comment type="caution">
    <text evidence="16">The sequence shown here is derived from an EMBL/GenBank/DDBJ whole genome shotgun (WGS) entry which is preliminary data.</text>
</comment>
<evidence type="ECO:0000256" key="14">
    <source>
        <dbReference type="SAM" id="Phobius"/>
    </source>
</evidence>
<comment type="subcellular location">
    <subcellularLocation>
        <location evidence="2">Golgi apparatus</location>
        <location evidence="2">trans-Golgi network</location>
    </subcellularLocation>
    <subcellularLocation>
        <location evidence="1">Membrane</location>
        <topology evidence="1">Multi-pass membrane protein</topology>
    </subcellularLocation>
</comment>
<dbReference type="Gene3D" id="1.20.1510.10">
    <property type="entry name" value="Cation efflux protein transmembrane domain"/>
    <property type="match status" value="1"/>
</dbReference>
<feature type="transmembrane region" description="Helical" evidence="14">
    <location>
        <begin position="36"/>
        <end position="56"/>
    </location>
</feature>
<reference evidence="16 17" key="1">
    <citation type="submission" date="2024-11" db="EMBL/GenBank/DDBJ databases">
        <title>Chromosome-level genome assembly of the freshwater bivalve Anodonta woodiana.</title>
        <authorList>
            <person name="Chen X."/>
        </authorList>
    </citation>
    <scope>NUCLEOTIDE SEQUENCE [LARGE SCALE GENOMIC DNA]</scope>
    <source>
        <strain evidence="16">MN2024</strain>
        <tissue evidence="16">Gills</tissue>
    </source>
</reference>
<keyword evidence="7" id="KW-0864">Zinc transport</keyword>
<accession>A0ABD3W676</accession>
<name>A0ABD3W676_SINWO</name>
<keyword evidence="5" id="KW-0813">Transport</keyword>
<keyword evidence="17" id="KW-1185">Reference proteome</keyword>
<evidence type="ECO:0000256" key="7">
    <source>
        <dbReference type="ARBA" id="ARBA00022906"/>
    </source>
</evidence>
<keyword evidence="6 14" id="KW-0812">Transmembrane</keyword>
<evidence type="ECO:0000256" key="9">
    <source>
        <dbReference type="ARBA" id="ARBA00023065"/>
    </source>
</evidence>
<dbReference type="PANTHER" id="PTHR45755">
    <property type="match status" value="1"/>
</dbReference>
<comment type="similarity">
    <text evidence="3">Belongs to the cation diffusion facilitator (CDF) transporter (TC 2.A.4) family. SLC30A subfamily.</text>
</comment>
<evidence type="ECO:0000256" key="1">
    <source>
        <dbReference type="ARBA" id="ARBA00004141"/>
    </source>
</evidence>
<feature type="transmembrane region" description="Helical" evidence="14">
    <location>
        <begin position="266"/>
        <end position="287"/>
    </location>
</feature>
<evidence type="ECO:0000256" key="5">
    <source>
        <dbReference type="ARBA" id="ARBA00022448"/>
    </source>
</evidence>
<feature type="transmembrane region" description="Helical" evidence="14">
    <location>
        <begin position="141"/>
        <end position="158"/>
    </location>
</feature>
<feature type="transmembrane region" description="Helical" evidence="14">
    <location>
        <begin position="293"/>
        <end position="315"/>
    </location>
</feature>
<feature type="transmembrane region" description="Helical" evidence="14">
    <location>
        <begin position="68"/>
        <end position="87"/>
    </location>
</feature>
<dbReference type="InterPro" id="IPR002524">
    <property type="entry name" value="Cation_efflux"/>
</dbReference>
<feature type="compositionally biased region" description="Basic and acidic residues" evidence="13">
    <location>
        <begin position="213"/>
        <end position="248"/>
    </location>
</feature>
<evidence type="ECO:0000256" key="4">
    <source>
        <dbReference type="ARBA" id="ARBA00011182"/>
    </source>
</evidence>
<dbReference type="GO" id="GO:0006829">
    <property type="term" value="P:zinc ion transport"/>
    <property type="evidence" value="ECO:0007669"/>
    <property type="project" value="UniProtKB-KW"/>
</dbReference>
<dbReference type="GO" id="GO:0016020">
    <property type="term" value="C:membrane"/>
    <property type="evidence" value="ECO:0007669"/>
    <property type="project" value="UniProtKB-SubCell"/>
</dbReference>
<evidence type="ECO:0000313" key="17">
    <source>
        <dbReference type="Proteomes" id="UP001634394"/>
    </source>
</evidence>
<evidence type="ECO:0000256" key="10">
    <source>
        <dbReference type="ARBA" id="ARBA00023136"/>
    </source>
</evidence>
<keyword evidence="8 14" id="KW-1133">Transmembrane helix</keyword>
<keyword evidence="7" id="KW-0862">Zinc</keyword>
<protein>
    <recommendedName>
        <fullName evidence="15">Cation efflux protein transmembrane domain-containing protein</fullName>
    </recommendedName>
</protein>
<dbReference type="PANTHER" id="PTHR45755:SF4">
    <property type="entry name" value="ZINC TRANSPORTER 7"/>
    <property type="match status" value="1"/>
</dbReference>
<keyword evidence="10 14" id="KW-0472">Membrane</keyword>
<dbReference type="PRINTS" id="PR00334">
    <property type="entry name" value="KININOGEN"/>
</dbReference>
<organism evidence="16 17">
    <name type="scientific">Sinanodonta woodiana</name>
    <name type="common">Chinese pond mussel</name>
    <name type="synonym">Anodonta woodiana</name>
    <dbReference type="NCBI Taxonomy" id="1069815"/>
    <lineage>
        <taxon>Eukaryota</taxon>
        <taxon>Metazoa</taxon>
        <taxon>Spiralia</taxon>
        <taxon>Lophotrochozoa</taxon>
        <taxon>Mollusca</taxon>
        <taxon>Bivalvia</taxon>
        <taxon>Autobranchia</taxon>
        <taxon>Heteroconchia</taxon>
        <taxon>Palaeoheterodonta</taxon>
        <taxon>Unionida</taxon>
        <taxon>Unionoidea</taxon>
        <taxon>Unionidae</taxon>
        <taxon>Unioninae</taxon>
        <taxon>Sinanodonta</taxon>
    </lineage>
</organism>
<dbReference type="Proteomes" id="UP001634394">
    <property type="component" value="Unassembled WGS sequence"/>
</dbReference>